<name>A0A410WBF3_9CORY</name>
<accession>A0A410WBF3</accession>
<dbReference type="OrthoDB" id="3268143at2"/>
<proteinExistence type="predicted"/>
<reference evidence="1 2" key="1">
    <citation type="submission" date="2019-01" db="EMBL/GenBank/DDBJ databases">
        <authorList>
            <person name="Ruckert C."/>
            <person name="Busche T."/>
            <person name="Kalinowski J."/>
        </authorList>
    </citation>
    <scope>NUCLEOTIDE SEQUENCE [LARGE SCALE GENOMIC DNA]</scope>
    <source>
        <strain evidence="1 2">136/3</strain>
    </source>
</reference>
<keyword evidence="2" id="KW-1185">Reference proteome</keyword>
<dbReference type="AlphaFoldDB" id="A0A410WBF3"/>
<gene>
    <name evidence="1" type="ORF">CPELA_10120</name>
</gene>
<evidence type="ECO:0000313" key="2">
    <source>
        <dbReference type="Proteomes" id="UP000288929"/>
    </source>
</evidence>
<dbReference type="Proteomes" id="UP000288929">
    <property type="component" value="Chromosome"/>
</dbReference>
<organism evidence="1 2">
    <name type="scientific">Corynebacterium pelargi</name>
    <dbReference type="NCBI Taxonomy" id="1471400"/>
    <lineage>
        <taxon>Bacteria</taxon>
        <taxon>Bacillati</taxon>
        <taxon>Actinomycetota</taxon>
        <taxon>Actinomycetes</taxon>
        <taxon>Mycobacteriales</taxon>
        <taxon>Corynebacteriaceae</taxon>
        <taxon>Corynebacterium</taxon>
    </lineage>
</organism>
<sequence length="444" mass="50418">MQRESSQYPDFSCTYASDPALWDDGPSFLGKIKYTDGCQAVFASGWHRRQIEFENPGVVFADAGEVGVIELPSSTHPRVHPSPEPGHQSIDRYEIEVSFDEIHANDLLGLLARFIPESDAHKILDSMSDMVQRVSANRANKTIEGSGGQDIHTVDLLCQNLPARSGNATEPLRAISRWCRIFELERGTVTIYQAMDETEKAKLRWPHNAIWLNRGKDYYLQPSDSIGDIVETFKIPVQYERYNLANWRIEFDFWENQPFQVMVTDDADVASARLAAALKELAILSEFITVAFLSTRNLQRRLDNNELIRRHKAIRDYAKKQLEELQSEIVEYRILLEKASTLLANTAQSVQAVANRETAEAAEKTNTFLNFATTVFFIPTLIISFYSMSIIGQNQDEPVPTTTAVLILCIISVALGIASLAIFRFAQKRKRKRAKQMFYQEVKQ</sequence>
<evidence type="ECO:0000313" key="1">
    <source>
        <dbReference type="EMBL" id="QAU53275.1"/>
    </source>
</evidence>
<protein>
    <submittedName>
        <fullName evidence="1">CorA-like Mg2+ transporter protein</fullName>
    </submittedName>
</protein>
<dbReference type="EMBL" id="CP035299">
    <property type="protein sequence ID" value="QAU53275.1"/>
    <property type="molecule type" value="Genomic_DNA"/>
</dbReference>
<dbReference type="KEGG" id="cpeg:CPELA_10120"/>
<dbReference type="RefSeq" id="WP_128890590.1">
    <property type="nucleotide sequence ID" value="NZ_BMCX01000002.1"/>
</dbReference>